<dbReference type="Proteomes" id="UP001170954">
    <property type="component" value="Unassembled WGS sequence"/>
</dbReference>
<dbReference type="Pfam" id="PF10091">
    <property type="entry name" value="Glycoamylase"/>
    <property type="match status" value="1"/>
</dbReference>
<reference evidence="2" key="2">
    <citation type="journal article" date="2022" name="Sci. Total Environ.">
        <title>Prevalence, transmission, and molecular epidemiology of tet(X)-positive bacteria among humans, animals, and environmental niches in China: An epidemiological, and genomic-based study.</title>
        <authorList>
            <person name="Dong N."/>
            <person name="Zeng Y."/>
            <person name="Cai C."/>
            <person name="Sun C."/>
            <person name="Lu J."/>
            <person name="Liu C."/>
            <person name="Zhou H."/>
            <person name="Sun Q."/>
            <person name="Shu L."/>
            <person name="Wang H."/>
            <person name="Wang Y."/>
            <person name="Wang S."/>
            <person name="Wu C."/>
            <person name="Chan E.W."/>
            <person name="Chen G."/>
            <person name="Shen Z."/>
            <person name="Chen S."/>
            <person name="Zhang R."/>
        </authorList>
    </citation>
    <scope>NUCLEOTIDE SEQUENCE</scope>
    <source>
        <strain evidence="2">R1692</strain>
    </source>
</reference>
<evidence type="ECO:0000313" key="2">
    <source>
        <dbReference type="EMBL" id="MDM1048004.1"/>
    </source>
</evidence>
<comment type="caution">
    <text evidence="2">The sequence shown here is derived from an EMBL/GenBank/DDBJ whole genome shotgun (WGS) entry which is preliminary data.</text>
</comment>
<evidence type="ECO:0000259" key="1">
    <source>
        <dbReference type="Pfam" id="PF10091"/>
    </source>
</evidence>
<proteinExistence type="predicted"/>
<gene>
    <name evidence="2" type="ORF">HX018_07125</name>
</gene>
<sequence>MKALTFSGIILMALNFESCQIKNNNNDNDRNDMKDSLAIANDSLLTKIQSQTFQYFWEGAEPITGLARERIHIDGEYPQNDRNVITIGGSGFGLMSLIVGMERGFISKSEGEERLHRIMDYLTRIPRFQGAWAHWYHGNVGEVKAFSEKDNGGDIVETAFLAQGLLVVREYFKEGTEIQREIAKKADNLWRGINWKHYTNGKNVLFWHWSPVHEFGMNHAIQGYDECLISYVLAASSPTHAIDSTVYYQGWARNGKIKSDIKKFDIPTEVKHNSREGEVGPLFWAHYSFLGLDPRGLSDKYVSYEDAVVNHAKINIAYAEANPQNFVGYGADKAWGWTASYSINGYDAHHPDNDKSVVSPTAALASMPYTPNESIAFAKYLFNNLNDKVWGKYGFYDAFSETNNWYPQRYLAIDQGPIVVMIENYRTGLIWDLFMNAPEVRLGLRKLGFKSPHLK</sequence>
<feature type="domain" description="Glycoamylase-like" evidence="1">
    <location>
        <begin position="218"/>
        <end position="437"/>
    </location>
</feature>
<evidence type="ECO:0000313" key="3">
    <source>
        <dbReference type="Proteomes" id="UP001170954"/>
    </source>
</evidence>
<name>A0ABT7NLA7_9SPHI</name>
<dbReference type="PIRSF" id="PIRSF028431">
    <property type="entry name" value="UCP028431"/>
    <property type="match status" value="1"/>
</dbReference>
<accession>A0ABT7NLA7</accession>
<dbReference type="Gene3D" id="1.50.10.140">
    <property type="match status" value="1"/>
</dbReference>
<protein>
    <submittedName>
        <fullName evidence="2">Beta-glucosidase</fullName>
    </submittedName>
</protein>
<dbReference type="InterPro" id="IPR016883">
    <property type="entry name" value="UCP028431"/>
</dbReference>
<dbReference type="EMBL" id="JACAGK010000015">
    <property type="protein sequence ID" value="MDM1048004.1"/>
    <property type="molecule type" value="Genomic_DNA"/>
</dbReference>
<dbReference type="InterPro" id="IPR019282">
    <property type="entry name" value="Glycoamylase-like_cons_dom"/>
</dbReference>
<reference evidence="2" key="1">
    <citation type="submission" date="2020-06" db="EMBL/GenBank/DDBJ databases">
        <authorList>
            <person name="Dong N."/>
        </authorList>
    </citation>
    <scope>NUCLEOTIDE SEQUENCE</scope>
    <source>
        <strain evidence="2">R1692</strain>
    </source>
</reference>
<keyword evidence="3" id="KW-1185">Reference proteome</keyword>
<organism evidence="2 3">
    <name type="scientific">Sphingobacterium hotanense</name>
    <dbReference type="NCBI Taxonomy" id="649196"/>
    <lineage>
        <taxon>Bacteria</taxon>
        <taxon>Pseudomonadati</taxon>
        <taxon>Bacteroidota</taxon>
        <taxon>Sphingobacteriia</taxon>
        <taxon>Sphingobacteriales</taxon>
        <taxon>Sphingobacteriaceae</taxon>
        <taxon>Sphingobacterium</taxon>
    </lineage>
</organism>